<comment type="caution">
    <text evidence="1">The sequence shown here is derived from an EMBL/GenBank/DDBJ whole genome shotgun (WGS) entry which is preliminary data.</text>
</comment>
<keyword evidence="2" id="KW-1185">Reference proteome</keyword>
<dbReference type="EMBL" id="MWQO01000014">
    <property type="protein sequence ID" value="THD11271.1"/>
    <property type="molecule type" value="Genomic_DNA"/>
</dbReference>
<dbReference type="AlphaFoldDB" id="A0A4V3UTN1"/>
<name>A0A4V3UTN1_9GAMM</name>
<dbReference type="InterPro" id="IPR029057">
    <property type="entry name" value="PRTase-like"/>
</dbReference>
<proteinExistence type="predicted"/>
<dbReference type="Proteomes" id="UP000307749">
    <property type="component" value="Unassembled WGS sequence"/>
</dbReference>
<gene>
    <name evidence="1" type="ORF">B1806_03900</name>
</gene>
<accession>A0A4V3UTN1</accession>
<evidence type="ECO:0000313" key="1">
    <source>
        <dbReference type="EMBL" id="THD11271.1"/>
    </source>
</evidence>
<organism evidence="1 2">
    <name type="scientific">Metallibacterium scheffleri</name>
    <dbReference type="NCBI Taxonomy" id="993689"/>
    <lineage>
        <taxon>Bacteria</taxon>
        <taxon>Pseudomonadati</taxon>
        <taxon>Pseudomonadota</taxon>
        <taxon>Gammaproteobacteria</taxon>
        <taxon>Lysobacterales</taxon>
        <taxon>Rhodanobacteraceae</taxon>
        <taxon>Metallibacterium</taxon>
    </lineage>
</organism>
<reference evidence="1 2" key="1">
    <citation type="submission" date="2017-02" db="EMBL/GenBank/DDBJ databases">
        <title>Whole genome sequencing of Metallibacterium scheffleri DSM 24874 (T).</title>
        <authorList>
            <person name="Kumar S."/>
            <person name="Patil P."/>
            <person name="Patil P.B."/>
        </authorList>
    </citation>
    <scope>NUCLEOTIDE SEQUENCE [LARGE SCALE GENOMIC DNA]</scope>
    <source>
        <strain evidence="1 2">DSM 24874</strain>
    </source>
</reference>
<evidence type="ECO:0008006" key="3">
    <source>
        <dbReference type="Google" id="ProtNLM"/>
    </source>
</evidence>
<dbReference type="RefSeq" id="WP_081130215.1">
    <property type="nucleotide sequence ID" value="NZ_LDOS01000005.1"/>
</dbReference>
<protein>
    <recommendedName>
        <fullName evidence="3">Phosphoribosyltransferase domain-containing protein</fullName>
    </recommendedName>
</protein>
<sequence>MNRRVLEVDALALPDHHYLDAGDTCYYAGEYTAGENHAYSDTNQLILNLKKSVDRRGRPEWRYKEQAITQAAAMFRAALNERAQLILVPVPPSKALTDPAYDDRMLRLLQQVSVNRPYDVRELVIQTYSTPAAHLADRRPTPNELVAIYRLNETLALPEPQTIFIVDDVLTTGCHYKAVKQLLARRFPNAAIYGLFVARRVPKSVADAFEALE</sequence>
<dbReference type="SUPFAM" id="SSF53271">
    <property type="entry name" value="PRTase-like"/>
    <property type="match status" value="1"/>
</dbReference>
<evidence type="ECO:0000313" key="2">
    <source>
        <dbReference type="Proteomes" id="UP000307749"/>
    </source>
</evidence>
<dbReference type="STRING" id="993689.GCA_002077135_00166"/>